<dbReference type="GeneID" id="13401068"/>
<dbReference type="InterPro" id="IPR050251">
    <property type="entry name" value="HpcH-HpaI_aldolase"/>
</dbReference>
<proteinExistence type="predicted"/>
<dbReference type="AlphaFoldDB" id="F9XQH8"/>
<sequence length="133" mass="13691">MEHSSFDLDTTGQLCIAALYAGITLIVRAASKEPYFVSRILDGGALGVIVPHIKTVQDARDVVAAAKFQPVIAATDGPLLLSGATKRAGEMASLSARSRATNGLTNGLGNTTTPSALAEKLNGVKVAVVEQLS</sequence>
<dbReference type="OrthoDB" id="1621678at2759"/>
<dbReference type="RefSeq" id="XP_003847670.1">
    <property type="nucleotide sequence ID" value="XM_003847622.1"/>
</dbReference>
<reference evidence="1 2" key="1">
    <citation type="journal article" date="2011" name="PLoS Genet.">
        <title>Finished genome of the fungal wheat pathogen Mycosphaerella graminicola reveals dispensome structure, chromosome plasticity, and stealth pathogenesis.</title>
        <authorList>
            <person name="Goodwin S.B."/>
            <person name="Ben M'barek S."/>
            <person name="Dhillon B."/>
            <person name="Wittenberg A.H.J."/>
            <person name="Crane C.F."/>
            <person name="Hane J.K."/>
            <person name="Foster A.J."/>
            <person name="Van der Lee T.A.J."/>
            <person name="Grimwood J."/>
            <person name="Aerts A."/>
            <person name="Antoniw J."/>
            <person name="Bailey A."/>
            <person name="Bluhm B."/>
            <person name="Bowler J."/>
            <person name="Bristow J."/>
            <person name="van der Burgt A."/>
            <person name="Canto-Canche B."/>
            <person name="Churchill A.C.L."/>
            <person name="Conde-Ferraez L."/>
            <person name="Cools H.J."/>
            <person name="Coutinho P.M."/>
            <person name="Csukai M."/>
            <person name="Dehal P."/>
            <person name="De Wit P."/>
            <person name="Donzelli B."/>
            <person name="van de Geest H.C."/>
            <person name="van Ham R.C.H.J."/>
            <person name="Hammond-Kosack K.E."/>
            <person name="Henrissat B."/>
            <person name="Kilian A."/>
            <person name="Kobayashi A.K."/>
            <person name="Koopmann E."/>
            <person name="Kourmpetis Y."/>
            <person name="Kuzniar A."/>
            <person name="Lindquist E."/>
            <person name="Lombard V."/>
            <person name="Maliepaard C."/>
            <person name="Martins N."/>
            <person name="Mehrabi R."/>
            <person name="Nap J.P.H."/>
            <person name="Ponomarenko A."/>
            <person name="Rudd J.J."/>
            <person name="Salamov A."/>
            <person name="Schmutz J."/>
            <person name="Schouten H.J."/>
            <person name="Shapiro H."/>
            <person name="Stergiopoulos I."/>
            <person name="Torriani S.F.F."/>
            <person name="Tu H."/>
            <person name="de Vries R.P."/>
            <person name="Waalwijk C."/>
            <person name="Ware S.B."/>
            <person name="Wiebenga A."/>
            <person name="Zwiers L.-H."/>
            <person name="Oliver R.P."/>
            <person name="Grigoriev I.V."/>
            <person name="Kema G.H.J."/>
        </authorList>
    </citation>
    <scope>NUCLEOTIDE SEQUENCE [LARGE SCALE GENOMIC DNA]</scope>
    <source>
        <strain evidence="2">CBS 115943 / IPO323</strain>
    </source>
</reference>
<keyword evidence="2" id="KW-1185">Reference proteome</keyword>
<protein>
    <submittedName>
        <fullName evidence="1">Uncharacterized protein</fullName>
    </submittedName>
</protein>
<gene>
    <name evidence="1" type="ORF">MYCGRDRAFT_97525</name>
</gene>
<evidence type="ECO:0000313" key="2">
    <source>
        <dbReference type="Proteomes" id="UP000008062"/>
    </source>
</evidence>
<dbReference type="KEGG" id="ztr:MYCGRDRAFT_97525"/>
<evidence type="ECO:0000313" key="1">
    <source>
        <dbReference type="EMBL" id="EGP82646.1"/>
    </source>
</evidence>
<dbReference type="PANTHER" id="PTHR30502:SF0">
    <property type="entry name" value="PHOSPHOENOLPYRUVATE CARBOXYLASE FAMILY PROTEIN"/>
    <property type="match status" value="1"/>
</dbReference>
<dbReference type="EMBL" id="CM001208">
    <property type="protein sequence ID" value="EGP82646.1"/>
    <property type="molecule type" value="Genomic_DNA"/>
</dbReference>
<dbReference type="Gene3D" id="3.20.20.60">
    <property type="entry name" value="Phosphoenolpyruvate-binding domains"/>
    <property type="match status" value="1"/>
</dbReference>
<dbReference type="GO" id="GO:0005737">
    <property type="term" value="C:cytoplasm"/>
    <property type="evidence" value="ECO:0007669"/>
    <property type="project" value="TreeGrafter"/>
</dbReference>
<accession>F9XQH8</accession>
<name>F9XQH8_ZYMTI</name>
<dbReference type="InParanoid" id="F9XQH8"/>
<dbReference type="HOGENOM" id="CLU_1908330_0_0_1"/>
<dbReference type="Proteomes" id="UP000008062">
    <property type="component" value="Chromosome 13"/>
</dbReference>
<dbReference type="eggNOG" id="ENOG502RY9K">
    <property type="taxonomic scope" value="Eukaryota"/>
</dbReference>
<dbReference type="PANTHER" id="PTHR30502">
    <property type="entry name" value="2-KETO-3-DEOXY-L-RHAMNONATE ALDOLASE"/>
    <property type="match status" value="1"/>
</dbReference>
<dbReference type="InterPro" id="IPR015813">
    <property type="entry name" value="Pyrv/PenolPyrv_kinase-like_dom"/>
</dbReference>
<dbReference type="InterPro" id="IPR040442">
    <property type="entry name" value="Pyrv_kinase-like_dom_sf"/>
</dbReference>
<dbReference type="GO" id="GO:0016832">
    <property type="term" value="F:aldehyde-lyase activity"/>
    <property type="evidence" value="ECO:0007669"/>
    <property type="project" value="TreeGrafter"/>
</dbReference>
<organism evidence="1 2">
    <name type="scientific">Zymoseptoria tritici (strain CBS 115943 / IPO323)</name>
    <name type="common">Speckled leaf blotch fungus</name>
    <name type="synonym">Septoria tritici</name>
    <dbReference type="NCBI Taxonomy" id="336722"/>
    <lineage>
        <taxon>Eukaryota</taxon>
        <taxon>Fungi</taxon>
        <taxon>Dikarya</taxon>
        <taxon>Ascomycota</taxon>
        <taxon>Pezizomycotina</taxon>
        <taxon>Dothideomycetes</taxon>
        <taxon>Dothideomycetidae</taxon>
        <taxon>Mycosphaerellales</taxon>
        <taxon>Mycosphaerellaceae</taxon>
        <taxon>Zymoseptoria</taxon>
    </lineage>
</organism>
<dbReference type="SUPFAM" id="SSF51621">
    <property type="entry name" value="Phosphoenolpyruvate/pyruvate domain"/>
    <property type="match status" value="1"/>
</dbReference>